<organism evidence="3 4">
    <name type="scientific">Geothermobacter ehrlichii</name>
    <dbReference type="NCBI Taxonomy" id="213224"/>
    <lineage>
        <taxon>Bacteria</taxon>
        <taxon>Pseudomonadati</taxon>
        <taxon>Thermodesulfobacteriota</taxon>
        <taxon>Desulfuromonadia</taxon>
        <taxon>Desulfuromonadales</taxon>
        <taxon>Geothermobacteraceae</taxon>
        <taxon>Geothermobacter</taxon>
    </lineage>
</organism>
<dbReference type="InterPro" id="IPR020889">
    <property type="entry name" value="LipoPS_assembly_LptD"/>
</dbReference>
<gene>
    <name evidence="3" type="ORF">EDC39_11830</name>
</gene>
<dbReference type="GO" id="GO:0015920">
    <property type="term" value="P:lipopolysaccharide transport"/>
    <property type="evidence" value="ECO:0007669"/>
    <property type="project" value="InterPro"/>
</dbReference>
<dbReference type="OrthoDB" id="9760225at2"/>
<evidence type="ECO:0000259" key="2">
    <source>
        <dbReference type="Pfam" id="PF04453"/>
    </source>
</evidence>
<reference evidence="3 4" key="1">
    <citation type="submission" date="2019-07" db="EMBL/GenBank/DDBJ databases">
        <title>Genomic Encyclopedia of Type Strains, Phase IV (KMG-IV): sequencing the most valuable type-strain genomes for metagenomic binning, comparative biology and taxonomic classification.</title>
        <authorList>
            <person name="Goeker M."/>
        </authorList>
    </citation>
    <scope>NUCLEOTIDE SEQUENCE [LARGE SCALE GENOMIC DNA]</scope>
    <source>
        <strain evidence="3 4">SS015</strain>
    </source>
</reference>
<evidence type="ECO:0000256" key="1">
    <source>
        <dbReference type="SAM" id="SignalP"/>
    </source>
</evidence>
<dbReference type="RefSeq" id="WP_148897074.1">
    <property type="nucleotide sequence ID" value="NZ_VNIB01000018.1"/>
</dbReference>
<comment type="caution">
    <text evidence="3">The sequence shown here is derived from an EMBL/GenBank/DDBJ whole genome shotgun (WGS) entry which is preliminary data.</text>
</comment>
<dbReference type="PANTHER" id="PTHR30189">
    <property type="entry name" value="LPS-ASSEMBLY PROTEIN"/>
    <property type="match status" value="1"/>
</dbReference>
<dbReference type="Gene3D" id="2.60.450.10">
    <property type="entry name" value="Lipopolysaccharide (LPS) transport protein A like domain"/>
    <property type="match status" value="1"/>
</dbReference>
<dbReference type="Proteomes" id="UP000324159">
    <property type="component" value="Unassembled WGS sequence"/>
</dbReference>
<dbReference type="GO" id="GO:0043165">
    <property type="term" value="P:Gram-negative-bacterium-type cell outer membrane assembly"/>
    <property type="evidence" value="ECO:0007669"/>
    <property type="project" value="InterPro"/>
</dbReference>
<dbReference type="PANTHER" id="PTHR30189:SF1">
    <property type="entry name" value="LPS-ASSEMBLY PROTEIN LPTD"/>
    <property type="match status" value="1"/>
</dbReference>
<dbReference type="HAMAP" id="MF_01411">
    <property type="entry name" value="LPS_assembly_LptD"/>
    <property type="match status" value="1"/>
</dbReference>
<dbReference type="GO" id="GO:1990351">
    <property type="term" value="C:transporter complex"/>
    <property type="evidence" value="ECO:0007669"/>
    <property type="project" value="TreeGrafter"/>
</dbReference>
<accession>A0A5D3WFF3</accession>
<keyword evidence="4" id="KW-1185">Reference proteome</keyword>
<dbReference type="GO" id="GO:0009279">
    <property type="term" value="C:cell outer membrane"/>
    <property type="evidence" value="ECO:0007669"/>
    <property type="project" value="InterPro"/>
</dbReference>
<dbReference type="EMBL" id="VNIB01000018">
    <property type="protein sequence ID" value="TYO95690.1"/>
    <property type="molecule type" value="Genomic_DNA"/>
</dbReference>
<keyword evidence="1" id="KW-0732">Signal</keyword>
<dbReference type="Pfam" id="PF04453">
    <property type="entry name" value="LptD"/>
    <property type="match status" value="1"/>
</dbReference>
<dbReference type="AlphaFoldDB" id="A0A5D3WFF3"/>
<sequence length="735" mass="83972">MQFRVLLHLCLLLAFAGQAVAETATKGKPSPVDGVPVAVAEQDAAVPAVAQPKAANRGKQAVRDGKTSLEELQRRPVDIAADRLEQDEQAGWYRAEGNVRVTSGPVSLLSDRVRVNPETEDVLAEGHVVLEGPEGILRGDRLAMNLGTGLGRLDGGSVFLRENNFHIAGDLIEKIGEKTYTVRRGTFTSCDGIDPDWHFSARDLKVTVDGYARGRHAFFYLGGLPVLYTPYILFPVKRERETGLLMSSFGYSQRRGTQISVPFYWAIARNQDATFYLDWLSELGLGKGIEYRYIFGQENAGEARYYHVSGTGGAGDRYAVEWDHVGPLPGGWIFTSDSEYVSSRDYWQDFGEVAGEYNKDKVDSTLTLGKGWRRINLTGQLRYSKDLQGDNDQTLQRLPEVRLDVLRQRIGQTAYSWELESSATYFWRREGIKGERLLLRPALSADWSLWDVFEIQPTIGYTERLYWTSNDGPGYEEKGLFDFSTRVSTRISRVYQPVDMRVERLRHSIEPDIRYEFVPNRDQSQLPEFDVRDRIDARNRISYGLVNRFVGRWSGEDGSPVYHEFLYLRLSQEYDIRESRRSLLDPTDEKRPFSSLRTEMILRPNAGTLLDLDFRYDPDAGRQRFSTFNLLGRYRDGRGNGIKAEYRYARNQVEYVDATLEFDLFRPVYLDYRHRYDLRDDEELEKALDLEYRSQCWSLFLTLRDREGDRSFMVTFELAGLGRVGSIGGSLGGGN</sequence>
<name>A0A5D3WFF3_9BACT</name>
<proteinExistence type="inferred from homology"/>
<feature type="chain" id="PRO_5039901346" evidence="1">
    <location>
        <begin position="22"/>
        <end position="735"/>
    </location>
</feature>
<feature type="domain" description="LptD C-terminal" evidence="2">
    <location>
        <begin position="316"/>
        <end position="658"/>
    </location>
</feature>
<dbReference type="InterPro" id="IPR007543">
    <property type="entry name" value="LptD_C"/>
</dbReference>
<evidence type="ECO:0000313" key="4">
    <source>
        <dbReference type="Proteomes" id="UP000324159"/>
    </source>
</evidence>
<evidence type="ECO:0000313" key="3">
    <source>
        <dbReference type="EMBL" id="TYO95690.1"/>
    </source>
</evidence>
<protein>
    <submittedName>
        <fullName evidence="3">LPS-assembly protein</fullName>
    </submittedName>
</protein>
<dbReference type="InterPro" id="IPR050218">
    <property type="entry name" value="LptD"/>
</dbReference>
<feature type="signal peptide" evidence="1">
    <location>
        <begin position="1"/>
        <end position="21"/>
    </location>
</feature>